<organism evidence="1 2">
    <name type="scientific">Gibberella moniliformis (strain M3125 / FGSC 7600)</name>
    <name type="common">Maize ear and stalk rot fungus</name>
    <name type="synonym">Fusarium verticillioides</name>
    <dbReference type="NCBI Taxonomy" id="334819"/>
    <lineage>
        <taxon>Eukaryota</taxon>
        <taxon>Fungi</taxon>
        <taxon>Dikarya</taxon>
        <taxon>Ascomycota</taxon>
        <taxon>Pezizomycotina</taxon>
        <taxon>Sordariomycetes</taxon>
        <taxon>Hypocreomycetidae</taxon>
        <taxon>Hypocreales</taxon>
        <taxon>Nectriaceae</taxon>
        <taxon>Fusarium</taxon>
        <taxon>Fusarium fujikuroi species complex</taxon>
    </lineage>
</organism>
<evidence type="ECO:0000313" key="1">
    <source>
        <dbReference type="EMBL" id="EWG36963.1"/>
    </source>
</evidence>
<accession>W7LBQ6</accession>
<dbReference type="AlphaFoldDB" id="W7LBQ6"/>
<protein>
    <submittedName>
        <fullName evidence="1">Uncharacterized protein</fullName>
    </submittedName>
</protein>
<proteinExistence type="predicted"/>
<evidence type="ECO:0000313" key="2">
    <source>
        <dbReference type="Proteomes" id="UP000009096"/>
    </source>
</evidence>
<dbReference type="EMBL" id="DS022242">
    <property type="protein sequence ID" value="EWG36963.1"/>
    <property type="molecule type" value="Genomic_DNA"/>
</dbReference>
<dbReference type="EMBL" id="CM000578">
    <property type="protein sequence ID" value="EWG36963.1"/>
    <property type="molecule type" value="Genomic_DNA"/>
</dbReference>
<keyword evidence="2" id="KW-1185">Reference proteome</keyword>
<dbReference type="GeneID" id="30071608"/>
<gene>
    <name evidence="1" type="ORF">FVEG_14732</name>
</gene>
<name>W7LBQ6_GIBM7</name>
<reference evidence="1 2" key="1">
    <citation type="journal article" date="2010" name="Nature">
        <title>Comparative genomics reveals mobile pathogenicity chromosomes in Fusarium.</title>
        <authorList>
            <person name="Ma L.J."/>
            <person name="van der Does H.C."/>
            <person name="Borkovich K.A."/>
            <person name="Coleman J.J."/>
            <person name="Daboussi M.J."/>
            <person name="Di Pietro A."/>
            <person name="Dufresne M."/>
            <person name="Freitag M."/>
            <person name="Grabherr M."/>
            <person name="Henrissat B."/>
            <person name="Houterman P.M."/>
            <person name="Kang S."/>
            <person name="Shim W.B."/>
            <person name="Woloshuk C."/>
            <person name="Xie X."/>
            <person name="Xu J.R."/>
            <person name="Antoniw J."/>
            <person name="Baker S.E."/>
            <person name="Bluhm B.H."/>
            <person name="Breakspear A."/>
            <person name="Brown D.W."/>
            <person name="Butchko R.A."/>
            <person name="Chapman S."/>
            <person name="Coulson R."/>
            <person name="Coutinho P.M."/>
            <person name="Danchin E.G."/>
            <person name="Diener A."/>
            <person name="Gale L.R."/>
            <person name="Gardiner D.M."/>
            <person name="Goff S."/>
            <person name="Hammond-Kosack K.E."/>
            <person name="Hilburn K."/>
            <person name="Hua-Van A."/>
            <person name="Jonkers W."/>
            <person name="Kazan K."/>
            <person name="Kodira C.D."/>
            <person name="Koehrsen M."/>
            <person name="Kumar L."/>
            <person name="Lee Y.H."/>
            <person name="Li L."/>
            <person name="Manners J.M."/>
            <person name="Miranda-Saavedra D."/>
            <person name="Mukherjee M."/>
            <person name="Park G."/>
            <person name="Park J."/>
            <person name="Park S.Y."/>
            <person name="Proctor R.H."/>
            <person name="Regev A."/>
            <person name="Ruiz-Roldan M.C."/>
            <person name="Sain D."/>
            <person name="Sakthikumar S."/>
            <person name="Sykes S."/>
            <person name="Schwartz D.C."/>
            <person name="Turgeon B.G."/>
            <person name="Wapinski I."/>
            <person name="Yoder O."/>
            <person name="Young S."/>
            <person name="Zeng Q."/>
            <person name="Zhou S."/>
            <person name="Galagan J."/>
            <person name="Cuomo C.A."/>
            <person name="Kistler H.C."/>
            <person name="Rep M."/>
        </authorList>
    </citation>
    <scope>NUCLEOTIDE SEQUENCE [LARGE SCALE GENOMIC DNA]</scope>
    <source>
        <strain evidence="2">M3125 / FGSC 7600</strain>
    </source>
</reference>
<dbReference type="KEGG" id="fvr:FVEG_14732"/>
<dbReference type="RefSeq" id="XP_018743154.1">
    <property type="nucleotide sequence ID" value="XM_018903703.1"/>
</dbReference>
<dbReference type="VEuPathDB" id="FungiDB:FVEG_14732"/>
<dbReference type="Proteomes" id="UP000009096">
    <property type="component" value="Chromosome 1"/>
</dbReference>
<sequence>MFVFFASSPYRVYYVWSVSSSVLPLSSSRIFAGVLEQCRPLLQEAAVLECMGVERRKKICSEQPDIMLGPRYVVRRTDYSFSLRESFPCAPVGMNLMRVRQHMTQTQNPHAAGSTGRGSIRPGCASLMMNRLRTIDDARFLVEEIRKLRMMRDKAWQLRGVGLYLFVGGSVIKQPIRLEFS</sequence>